<dbReference type="Proteomes" id="UP000692954">
    <property type="component" value="Unassembled WGS sequence"/>
</dbReference>
<dbReference type="OrthoDB" id="293381at2759"/>
<protein>
    <submittedName>
        <fullName evidence="2">Uncharacterized protein</fullName>
    </submittedName>
</protein>
<evidence type="ECO:0000313" key="2">
    <source>
        <dbReference type="EMBL" id="CAD8124532.1"/>
    </source>
</evidence>
<organism evidence="2 3">
    <name type="scientific">Paramecium sonneborni</name>
    <dbReference type="NCBI Taxonomy" id="65129"/>
    <lineage>
        <taxon>Eukaryota</taxon>
        <taxon>Sar</taxon>
        <taxon>Alveolata</taxon>
        <taxon>Ciliophora</taxon>
        <taxon>Intramacronucleata</taxon>
        <taxon>Oligohymenophorea</taxon>
        <taxon>Peniculida</taxon>
        <taxon>Parameciidae</taxon>
        <taxon>Paramecium</taxon>
    </lineage>
</organism>
<proteinExistence type="predicted"/>
<accession>A0A8S1RB91</accession>
<reference evidence="2" key="1">
    <citation type="submission" date="2021-01" db="EMBL/GenBank/DDBJ databases">
        <authorList>
            <consortium name="Genoscope - CEA"/>
            <person name="William W."/>
        </authorList>
    </citation>
    <scope>NUCLEOTIDE SEQUENCE</scope>
</reference>
<keyword evidence="3" id="KW-1185">Reference proteome</keyword>
<dbReference type="AlphaFoldDB" id="A0A8S1RB91"/>
<name>A0A8S1RB91_9CILI</name>
<feature type="compositionally biased region" description="Polar residues" evidence="1">
    <location>
        <begin position="1"/>
        <end position="26"/>
    </location>
</feature>
<gene>
    <name evidence="2" type="ORF">PSON_ATCC_30995.1.T1510133</name>
</gene>
<evidence type="ECO:0000313" key="3">
    <source>
        <dbReference type="Proteomes" id="UP000692954"/>
    </source>
</evidence>
<evidence type="ECO:0000256" key="1">
    <source>
        <dbReference type="SAM" id="MobiDB-lite"/>
    </source>
</evidence>
<dbReference type="EMBL" id="CAJJDN010000151">
    <property type="protein sequence ID" value="CAD8124532.1"/>
    <property type="molecule type" value="Genomic_DNA"/>
</dbReference>
<feature type="region of interest" description="Disordered" evidence="1">
    <location>
        <begin position="1"/>
        <end position="27"/>
    </location>
</feature>
<comment type="caution">
    <text evidence="2">The sequence shown here is derived from an EMBL/GenBank/DDBJ whole genome shotgun (WGS) entry which is preliminary data.</text>
</comment>
<sequence length="53" mass="5830">MIALSSTLESTTKNINENMSKVSKTVSEVDEKAKKAKELIDKIPGGNQIKSFF</sequence>